<organism evidence="2">
    <name type="scientific">Oryza nivara</name>
    <name type="common">Indian wild rice</name>
    <name type="synonym">Oryza sativa f. spontanea</name>
    <dbReference type="NCBI Taxonomy" id="4536"/>
    <lineage>
        <taxon>Eukaryota</taxon>
        <taxon>Viridiplantae</taxon>
        <taxon>Streptophyta</taxon>
        <taxon>Embryophyta</taxon>
        <taxon>Tracheophyta</taxon>
        <taxon>Spermatophyta</taxon>
        <taxon>Magnoliopsida</taxon>
        <taxon>Liliopsida</taxon>
        <taxon>Poales</taxon>
        <taxon>Poaceae</taxon>
        <taxon>BOP clade</taxon>
        <taxon>Oryzoideae</taxon>
        <taxon>Oryzeae</taxon>
        <taxon>Oryzinae</taxon>
        <taxon>Oryza</taxon>
    </lineage>
</organism>
<accession>A0A0E0GEX5</accession>
<dbReference type="HOGENOM" id="CLU_120198_0_0_1"/>
<name>A0A0E0GEX5_ORYNI</name>
<evidence type="ECO:0000313" key="3">
    <source>
        <dbReference type="Proteomes" id="UP000006591"/>
    </source>
</evidence>
<feature type="region of interest" description="Disordered" evidence="1">
    <location>
        <begin position="145"/>
        <end position="195"/>
    </location>
</feature>
<proteinExistence type="predicted"/>
<reference evidence="2" key="2">
    <citation type="submission" date="2018-04" db="EMBL/GenBank/DDBJ databases">
        <title>OnivRS2 (Oryza nivara Reference Sequence Version 2).</title>
        <authorList>
            <person name="Zhang J."/>
            <person name="Kudrna D."/>
            <person name="Lee S."/>
            <person name="Talag J."/>
            <person name="Rajasekar S."/>
            <person name="Welchert J."/>
            <person name="Hsing Y.-I."/>
            <person name="Wing R.A."/>
        </authorList>
    </citation>
    <scope>NUCLEOTIDE SEQUENCE [LARGE SCALE GENOMIC DNA]</scope>
    <source>
        <strain evidence="2">SL10</strain>
    </source>
</reference>
<feature type="compositionally biased region" description="Low complexity" evidence="1">
    <location>
        <begin position="175"/>
        <end position="188"/>
    </location>
</feature>
<sequence length="208" mass="22008">MADNHKPKEEAVDLETVQYTLSVLPLSGGWAPPAVSRVRHKEHKPDDLVSASIADGFLLRFFLPPPPPLAVAGGFYLSFALLVRPISCIAYDNGHLRLRSHRRRGSSGGGGVAVPSCPCRWPTSSALHLLPLQIAVLVRLDLSPSRAPPRRRRGRGEGGGGGADLGGAGADRQRAAAGACPRGGAAARPPHRPSLDGKLVQEVYIFEA</sequence>
<evidence type="ECO:0000256" key="1">
    <source>
        <dbReference type="SAM" id="MobiDB-lite"/>
    </source>
</evidence>
<keyword evidence="3" id="KW-1185">Reference proteome</keyword>
<dbReference type="Gramene" id="ONIVA02G40250.1">
    <property type="protein sequence ID" value="ONIVA02G40250.1"/>
    <property type="gene ID" value="ONIVA02G40250"/>
</dbReference>
<feature type="compositionally biased region" description="Gly residues" evidence="1">
    <location>
        <begin position="157"/>
        <end position="169"/>
    </location>
</feature>
<dbReference type="EnsemblPlants" id="ONIVA02G40250.1">
    <property type="protein sequence ID" value="ONIVA02G40250.1"/>
    <property type="gene ID" value="ONIVA02G40250"/>
</dbReference>
<dbReference type="AlphaFoldDB" id="A0A0E0GEX5"/>
<protein>
    <submittedName>
        <fullName evidence="2">Uncharacterized protein</fullName>
    </submittedName>
</protein>
<reference evidence="2" key="1">
    <citation type="submission" date="2015-04" db="UniProtKB">
        <authorList>
            <consortium name="EnsemblPlants"/>
        </authorList>
    </citation>
    <scope>IDENTIFICATION</scope>
    <source>
        <strain evidence="2">SL10</strain>
    </source>
</reference>
<evidence type="ECO:0000313" key="2">
    <source>
        <dbReference type="EnsemblPlants" id="ONIVA02G40250.1"/>
    </source>
</evidence>
<dbReference type="Proteomes" id="UP000006591">
    <property type="component" value="Chromosome 2"/>
</dbReference>